<dbReference type="Proteomes" id="UP000294194">
    <property type="component" value="Unassembled WGS sequence"/>
</dbReference>
<dbReference type="AlphaFoldDB" id="A0A4Q9GWI0"/>
<dbReference type="GO" id="GO:0006071">
    <property type="term" value="P:glycerol metabolic process"/>
    <property type="evidence" value="ECO:0007669"/>
    <property type="project" value="UniProtKB-KW"/>
</dbReference>
<dbReference type="InterPro" id="IPR036388">
    <property type="entry name" value="WH-like_DNA-bd_sf"/>
</dbReference>
<dbReference type="InterPro" id="IPR029016">
    <property type="entry name" value="GAF-like_dom_sf"/>
</dbReference>
<evidence type="ECO:0000256" key="2">
    <source>
        <dbReference type="ARBA" id="ARBA00023015"/>
    </source>
</evidence>
<dbReference type="PROSITE" id="PS51078">
    <property type="entry name" value="ICLR_ED"/>
    <property type="match status" value="1"/>
</dbReference>
<dbReference type="GO" id="GO:0045892">
    <property type="term" value="P:negative regulation of DNA-templated transcription"/>
    <property type="evidence" value="ECO:0007669"/>
    <property type="project" value="TreeGrafter"/>
</dbReference>
<dbReference type="InterPro" id="IPR014757">
    <property type="entry name" value="Tscrpt_reg_IclR_C"/>
</dbReference>
<protein>
    <recommendedName>
        <fullName evidence="6">Glycerol operon regulatory protein</fullName>
    </recommendedName>
</protein>
<comment type="caution">
    <text evidence="9">The sequence shown here is derived from an EMBL/GenBank/DDBJ whole genome shotgun (WGS) entry which is preliminary data.</text>
</comment>
<evidence type="ECO:0000256" key="1">
    <source>
        <dbReference type="ARBA" id="ARBA00022798"/>
    </source>
</evidence>
<dbReference type="FunFam" id="1.10.10.10:FF:000056">
    <property type="entry name" value="IclR family transcriptional regulator"/>
    <property type="match status" value="1"/>
</dbReference>
<feature type="domain" description="IclR-ED" evidence="8">
    <location>
        <begin position="65"/>
        <end position="246"/>
    </location>
</feature>
<keyword evidence="1" id="KW-0319">Glycerol metabolism</keyword>
<evidence type="ECO:0000259" key="7">
    <source>
        <dbReference type="PROSITE" id="PS51077"/>
    </source>
</evidence>
<dbReference type="PROSITE" id="PS51077">
    <property type="entry name" value="HTH_ICLR"/>
    <property type="match status" value="1"/>
</dbReference>
<dbReference type="GO" id="GO:0003677">
    <property type="term" value="F:DNA binding"/>
    <property type="evidence" value="ECO:0007669"/>
    <property type="project" value="UniProtKB-KW"/>
</dbReference>
<keyword evidence="2" id="KW-0805">Transcription regulation</keyword>
<dbReference type="Pfam" id="PF01614">
    <property type="entry name" value="IclR_C"/>
    <property type="match status" value="1"/>
</dbReference>
<dbReference type="Pfam" id="PF09339">
    <property type="entry name" value="HTH_IclR"/>
    <property type="match status" value="1"/>
</dbReference>
<dbReference type="PANTHER" id="PTHR30136:SF24">
    <property type="entry name" value="HTH-TYPE TRANSCRIPTIONAL REPRESSOR ALLR"/>
    <property type="match status" value="1"/>
</dbReference>
<dbReference type="EMBL" id="SISG01000001">
    <property type="protein sequence ID" value="TBN58664.1"/>
    <property type="molecule type" value="Genomic_DNA"/>
</dbReference>
<keyword evidence="10" id="KW-1185">Reference proteome</keyword>
<dbReference type="SUPFAM" id="SSF46785">
    <property type="entry name" value="Winged helix' DNA-binding domain"/>
    <property type="match status" value="1"/>
</dbReference>
<comment type="function">
    <text evidence="5">May be an activator protein for the gylABX operon.</text>
</comment>
<dbReference type="InterPro" id="IPR050707">
    <property type="entry name" value="HTH_MetabolicPath_Reg"/>
</dbReference>
<evidence type="ECO:0000259" key="8">
    <source>
        <dbReference type="PROSITE" id="PS51078"/>
    </source>
</evidence>
<dbReference type="Gene3D" id="3.30.450.40">
    <property type="match status" value="1"/>
</dbReference>
<evidence type="ECO:0000256" key="6">
    <source>
        <dbReference type="ARBA" id="ARBA00070406"/>
    </source>
</evidence>
<evidence type="ECO:0000256" key="5">
    <source>
        <dbReference type="ARBA" id="ARBA00058938"/>
    </source>
</evidence>
<dbReference type="Gene3D" id="1.10.10.10">
    <property type="entry name" value="Winged helix-like DNA-binding domain superfamily/Winged helix DNA-binding domain"/>
    <property type="match status" value="1"/>
</dbReference>
<keyword evidence="3" id="KW-0238">DNA-binding</keyword>
<dbReference type="SUPFAM" id="SSF55781">
    <property type="entry name" value="GAF domain-like"/>
    <property type="match status" value="1"/>
</dbReference>
<gene>
    <name evidence="9" type="ORF">EYE40_13425</name>
</gene>
<organism evidence="9 10">
    <name type="scientific">Glaciihabitans arcticus</name>
    <dbReference type="NCBI Taxonomy" id="2668039"/>
    <lineage>
        <taxon>Bacteria</taxon>
        <taxon>Bacillati</taxon>
        <taxon>Actinomycetota</taxon>
        <taxon>Actinomycetes</taxon>
        <taxon>Micrococcales</taxon>
        <taxon>Microbacteriaceae</taxon>
        <taxon>Glaciihabitans</taxon>
    </lineage>
</organism>
<evidence type="ECO:0000256" key="3">
    <source>
        <dbReference type="ARBA" id="ARBA00023125"/>
    </source>
</evidence>
<dbReference type="InterPro" id="IPR036390">
    <property type="entry name" value="WH_DNA-bd_sf"/>
</dbReference>
<evidence type="ECO:0000313" key="10">
    <source>
        <dbReference type="Proteomes" id="UP000294194"/>
    </source>
</evidence>
<dbReference type="GO" id="GO:0003700">
    <property type="term" value="F:DNA-binding transcription factor activity"/>
    <property type="evidence" value="ECO:0007669"/>
    <property type="project" value="TreeGrafter"/>
</dbReference>
<evidence type="ECO:0000256" key="4">
    <source>
        <dbReference type="ARBA" id="ARBA00023163"/>
    </source>
</evidence>
<evidence type="ECO:0000313" key="9">
    <source>
        <dbReference type="EMBL" id="TBN58664.1"/>
    </source>
</evidence>
<dbReference type="InterPro" id="IPR005471">
    <property type="entry name" value="Tscrpt_reg_IclR_N"/>
</dbReference>
<sequence>MPVKSADRTLEVLEYLSAHGSGGLVTMSKDLGIPKSSLHGLLRTLEHRGWAESDPTRSFYRLGLNALITGASYVEQDMVVSRTSEVLDELADATGETVHLGRLEGGEVVYMAKRESKHPLRMFSAIGRRLPAHATALGKAMLAELPDERIRAILPETLAPSTEYTITTTAALVDHLAGVRRSGYAIDDQEATLGLRCFAVTLPFGHPSKDAISCSVPFARLTESREQEIVDLLLAAQRQLTNQYDSRRTG</sequence>
<keyword evidence="4" id="KW-0804">Transcription</keyword>
<name>A0A4Q9GWI0_9MICO</name>
<dbReference type="SMART" id="SM00346">
    <property type="entry name" value="HTH_ICLR"/>
    <property type="match status" value="1"/>
</dbReference>
<accession>A0A4Q9GWI0</accession>
<proteinExistence type="predicted"/>
<dbReference type="PANTHER" id="PTHR30136">
    <property type="entry name" value="HELIX-TURN-HELIX TRANSCRIPTIONAL REGULATOR, ICLR FAMILY"/>
    <property type="match status" value="1"/>
</dbReference>
<feature type="domain" description="HTH iclR-type" evidence="7">
    <location>
        <begin position="3"/>
        <end position="64"/>
    </location>
</feature>
<reference evidence="10" key="1">
    <citation type="submission" date="2019-02" db="EMBL/GenBank/DDBJ databases">
        <title>Glaciihabitans arcticus sp. nov., a psychrotolerant bacterium isolated from polar soil.</title>
        <authorList>
            <person name="Dahal R.H."/>
        </authorList>
    </citation>
    <scope>NUCLEOTIDE SEQUENCE [LARGE SCALE GENOMIC DNA]</scope>
    <source>
        <strain evidence="10">RP-3-7</strain>
    </source>
</reference>